<dbReference type="Proteomes" id="UP000266673">
    <property type="component" value="Unassembled WGS sequence"/>
</dbReference>
<keyword evidence="2" id="KW-1185">Reference proteome</keyword>
<reference evidence="1 2" key="1">
    <citation type="submission" date="2018-06" db="EMBL/GenBank/DDBJ databases">
        <title>Comparative genomics reveals the genomic features of Rhizophagus irregularis, R. cerebriforme, R. diaphanum and Gigaspora rosea, and their symbiotic lifestyle signature.</title>
        <authorList>
            <person name="Morin E."/>
            <person name="San Clemente H."/>
            <person name="Chen E.C.H."/>
            <person name="De La Providencia I."/>
            <person name="Hainaut M."/>
            <person name="Kuo A."/>
            <person name="Kohler A."/>
            <person name="Murat C."/>
            <person name="Tang N."/>
            <person name="Roy S."/>
            <person name="Loubradou J."/>
            <person name="Henrissat B."/>
            <person name="Grigoriev I.V."/>
            <person name="Corradi N."/>
            <person name="Roux C."/>
            <person name="Martin F.M."/>
        </authorList>
    </citation>
    <scope>NUCLEOTIDE SEQUENCE [LARGE SCALE GENOMIC DNA]</scope>
    <source>
        <strain evidence="1 2">DAOM 194757</strain>
    </source>
</reference>
<sequence length="69" mass="7885">LDLITSYNDIVLPTAWDIKDKSPFIDIDSSGLKVNYMGNMKMRNLAETYLICCHSSKSSSPFRVWDILL</sequence>
<name>A0A397V3X2_9GLOM</name>
<dbReference type="AlphaFoldDB" id="A0A397V3X2"/>
<accession>A0A397V3X2</accession>
<organism evidence="1 2">
    <name type="scientific">Gigaspora rosea</name>
    <dbReference type="NCBI Taxonomy" id="44941"/>
    <lineage>
        <taxon>Eukaryota</taxon>
        <taxon>Fungi</taxon>
        <taxon>Fungi incertae sedis</taxon>
        <taxon>Mucoromycota</taxon>
        <taxon>Glomeromycotina</taxon>
        <taxon>Glomeromycetes</taxon>
        <taxon>Diversisporales</taxon>
        <taxon>Gigasporaceae</taxon>
        <taxon>Gigaspora</taxon>
    </lineage>
</organism>
<comment type="caution">
    <text evidence="1">The sequence shown here is derived from an EMBL/GenBank/DDBJ whole genome shotgun (WGS) entry which is preliminary data.</text>
</comment>
<dbReference type="OrthoDB" id="25503at2759"/>
<evidence type="ECO:0000313" key="1">
    <source>
        <dbReference type="EMBL" id="RIB16722.1"/>
    </source>
</evidence>
<dbReference type="EMBL" id="QKWP01000654">
    <property type="protein sequence ID" value="RIB16722.1"/>
    <property type="molecule type" value="Genomic_DNA"/>
</dbReference>
<proteinExistence type="predicted"/>
<gene>
    <name evidence="1" type="ORF">C2G38_2090104</name>
</gene>
<feature type="non-terminal residue" evidence="1">
    <location>
        <position position="1"/>
    </location>
</feature>
<protein>
    <submittedName>
        <fullName evidence="1">Uncharacterized protein</fullName>
    </submittedName>
</protein>
<evidence type="ECO:0000313" key="2">
    <source>
        <dbReference type="Proteomes" id="UP000266673"/>
    </source>
</evidence>